<gene>
    <name evidence="2" type="ORF">SNE40_011503</name>
</gene>
<feature type="compositionally biased region" description="Polar residues" evidence="1">
    <location>
        <begin position="72"/>
        <end position="85"/>
    </location>
</feature>
<name>A0AAN8JJZ8_PATCE</name>
<proteinExistence type="predicted"/>
<sequence length="344" mass="37973">MNLDKDAGPSPPKRSRKPSSKAQSASVSSTEGSFIKRKVKPITDTSCKASVPSTSVSSTEGSFIKRKVKPITDTSCKASVPSTSKGKLPKRRATAKTSKPSTSRTVTQCDVPPPPVSEDQQSLPGPQIRLFTQETINDLLPNLTKSIVDAVGHQFAPQATSEDSLPGNSVSDTDSVVDQDNQLKRLPVDSVEGRLSPDSFITEQPNPGAFVTTQSLSQGKLITAKVKAQIWANEYVDFNILLGKRITQKFVMKQSGEELTFCREDEEKSKPIEGIIQWVRAFLTFVSIYSERYPTQTQYLMKYGSLVLDLQSQACEQAAINYDESFRRQRQTTLTPWNVIHPEL</sequence>
<evidence type="ECO:0000313" key="2">
    <source>
        <dbReference type="EMBL" id="KAK6179057.1"/>
    </source>
</evidence>
<dbReference type="Proteomes" id="UP001347796">
    <property type="component" value="Unassembled WGS sequence"/>
</dbReference>
<dbReference type="EMBL" id="JAZGQO010000008">
    <property type="protein sequence ID" value="KAK6179057.1"/>
    <property type="molecule type" value="Genomic_DNA"/>
</dbReference>
<accession>A0AAN8JJZ8</accession>
<comment type="caution">
    <text evidence="2">The sequence shown here is derived from an EMBL/GenBank/DDBJ whole genome shotgun (WGS) entry which is preliminary data.</text>
</comment>
<feature type="compositionally biased region" description="Polar residues" evidence="1">
    <location>
        <begin position="158"/>
        <end position="168"/>
    </location>
</feature>
<feature type="compositionally biased region" description="Polar residues" evidence="1">
    <location>
        <begin position="43"/>
        <end position="61"/>
    </location>
</feature>
<dbReference type="PANTHER" id="PTHR35558:SF1">
    <property type="entry name" value="ENDONUCLEASE_EXONUCLEASE_PHOSPHATASE DOMAIN-CONTAINING PROTEIN"/>
    <property type="match status" value="1"/>
</dbReference>
<organism evidence="2 3">
    <name type="scientific">Patella caerulea</name>
    <name type="common">Rayed Mediterranean limpet</name>
    <dbReference type="NCBI Taxonomy" id="87958"/>
    <lineage>
        <taxon>Eukaryota</taxon>
        <taxon>Metazoa</taxon>
        <taxon>Spiralia</taxon>
        <taxon>Lophotrochozoa</taxon>
        <taxon>Mollusca</taxon>
        <taxon>Gastropoda</taxon>
        <taxon>Patellogastropoda</taxon>
        <taxon>Patelloidea</taxon>
        <taxon>Patellidae</taxon>
        <taxon>Patella</taxon>
    </lineage>
</organism>
<dbReference type="PANTHER" id="PTHR35558">
    <property type="entry name" value="SGNH_HYDRO DOMAIN-CONTAINING PROTEIN"/>
    <property type="match status" value="1"/>
</dbReference>
<feature type="region of interest" description="Disordered" evidence="1">
    <location>
        <begin position="158"/>
        <end position="177"/>
    </location>
</feature>
<evidence type="ECO:0000313" key="3">
    <source>
        <dbReference type="Proteomes" id="UP001347796"/>
    </source>
</evidence>
<dbReference type="AlphaFoldDB" id="A0AAN8JJZ8"/>
<keyword evidence="3" id="KW-1185">Reference proteome</keyword>
<feature type="region of interest" description="Disordered" evidence="1">
    <location>
        <begin position="1"/>
        <end position="123"/>
    </location>
</feature>
<protein>
    <submittedName>
        <fullName evidence="2">Uncharacterized protein</fullName>
    </submittedName>
</protein>
<evidence type="ECO:0000256" key="1">
    <source>
        <dbReference type="SAM" id="MobiDB-lite"/>
    </source>
</evidence>
<reference evidence="2 3" key="1">
    <citation type="submission" date="2024-01" db="EMBL/GenBank/DDBJ databases">
        <title>The genome of the rayed Mediterranean limpet Patella caerulea (Linnaeus, 1758).</title>
        <authorList>
            <person name="Anh-Thu Weber A."/>
            <person name="Halstead-Nussloch G."/>
        </authorList>
    </citation>
    <scope>NUCLEOTIDE SEQUENCE [LARGE SCALE GENOMIC DNA]</scope>
    <source>
        <strain evidence="2">AATW-2023a</strain>
        <tissue evidence="2">Whole specimen</tissue>
    </source>
</reference>
<feature type="compositionally biased region" description="Low complexity" evidence="1">
    <location>
        <begin position="20"/>
        <end position="29"/>
    </location>
</feature>
<feature type="compositionally biased region" description="Polar residues" evidence="1">
    <location>
        <begin position="95"/>
        <end position="108"/>
    </location>
</feature>